<protein>
    <recommendedName>
        <fullName evidence="10">ABC transmembrane type-1 domain-containing protein</fullName>
    </recommendedName>
</protein>
<evidence type="ECO:0000256" key="5">
    <source>
        <dbReference type="ARBA" id="ARBA00022741"/>
    </source>
</evidence>
<evidence type="ECO:0000313" key="12">
    <source>
        <dbReference type="EMBL" id="CAF4454104.1"/>
    </source>
</evidence>
<evidence type="ECO:0000256" key="9">
    <source>
        <dbReference type="SAM" id="Phobius"/>
    </source>
</evidence>
<dbReference type="OrthoDB" id="6782173at2759"/>
<dbReference type="SUPFAM" id="SSF90123">
    <property type="entry name" value="ABC transporter transmembrane region"/>
    <property type="match status" value="1"/>
</dbReference>
<dbReference type="GO" id="GO:0005524">
    <property type="term" value="F:ATP binding"/>
    <property type="evidence" value="ECO:0007669"/>
    <property type="project" value="UniProtKB-KW"/>
</dbReference>
<keyword evidence="7 9" id="KW-1133">Transmembrane helix</keyword>
<dbReference type="GO" id="GO:0140359">
    <property type="term" value="F:ABC-type transporter activity"/>
    <property type="evidence" value="ECO:0007669"/>
    <property type="project" value="InterPro"/>
</dbReference>
<comment type="similarity">
    <text evidence="2">Belongs to the ABC transporter superfamily. ABCC family. Conjugate transporter (TC 3.A.1.208) subfamily.</text>
</comment>
<keyword evidence="4 9" id="KW-0812">Transmembrane</keyword>
<evidence type="ECO:0000256" key="7">
    <source>
        <dbReference type="ARBA" id="ARBA00022989"/>
    </source>
</evidence>
<evidence type="ECO:0000256" key="2">
    <source>
        <dbReference type="ARBA" id="ARBA00009726"/>
    </source>
</evidence>
<keyword evidence="3" id="KW-0813">Transport</keyword>
<keyword evidence="8 9" id="KW-0472">Membrane</keyword>
<dbReference type="Pfam" id="PF00664">
    <property type="entry name" value="ABC_membrane"/>
    <property type="match status" value="1"/>
</dbReference>
<dbReference type="AlphaFoldDB" id="A0A815ZMZ2"/>
<evidence type="ECO:0000259" key="10">
    <source>
        <dbReference type="PROSITE" id="PS50929"/>
    </source>
</evidence>
<dbReference type="EMBL" id="CAJOBC010098443">
    <property type="protein sequence ID" value="CAF4454104.1"/>
    <property type="molecule type" value="Genomic_DNA"/>
</dbReference>
<evidence type="ECO:0000256" key="6">
    <source>
        <dbReference type="ARBA" id="ARBA00022840"/>
    </source>
</evidence>
<sequence>MNEHCETSNPHPYEKSSWFSKIHHSWLFNIFKIRHKRSLESSDLYDLLSDFETSTLTNLFENAWNDEIQLSRAKNRLPSLFFTTIRTFQKSYLLIALLLISFECIRIGQPLILAYVLNYFKQCTTISHSQAWLTALLLCLLSWFSVTLRHAFYYHSLLLSQKIRICHMGLIFRKILRLHTSSFSSVSSGKMINLITNDVSKIEEFSTNIYYLLCGPIQAVFSLWLLWRRIGNTMFVIMIFFIVYIIIQMIFAKLIQQIW</sequence>
<dbReference type="Gene3D" id="1.20.1560.10">
    <property type="entry name" value="ABC transporter type 1, transmembrane domain"/>
    <property type="match status" value="1"/>
</dbReference>
<dbReference type="EMBL" id="CAJNOQ010032410">
    <property type="protein sequence ID" value="CAF1584918.1"/>
    <property type="molecule type" value="Genomic_DNA"/>
</dbReference>
<evidence type="ECO:0000256" key="4">
    <source>
        <dbReference type="ARBA" id="ARBA00022692"/>
    </source>
</evidence>
<feature type="transmembrane region" description="Helical" evidence="9">
    <location>
        <begin position="129"/>
        <end position="152"/>
    </location>
</feature>
<gene>
    <name evidence="11" type="ORF">GPM918_LOCUS41350</name>
    <name evidence="12" type="ORF">SRO942_LOCUS42392</name>
</gene>
<dbReference type="Proteomes" id="UP000681722">
    <property type="component" value="Unassembled WGS sequence"/>
</dbReference>
<dbReference type="InterPro" id="IPR050173">
    <property type="entry name" value="ABC_transporter_C-like"/>
</dbReference>
<feature type="transmembrane region" description="Helical" evidence="9">
    <location>
        <begin position="92"/>
        <end position="117"/>
    </location>
</feature>
<comment type="caution">
    <text evidence="11">The sequence shown here is derived from an EMBL/GenBank/DDBJ whole genome shotgun (WGS) entry which is preliminary data.</text>
</comment>
<evidence type="ECO:0000256" key="8">
    <source>
        <dbReference type="ARBA" id="ARBA00023136"/>
    </source>
</evidence>
<dbReference type="Proteomes" id="UP000663829">
    <property type="component" value="Unassembled WGS sequence"/>
</dbReference>
<feature type="transmembrane region" description="Helical" evidence="9">
    <location>
        <begin position="233"/>
        <end position="255"/>
    </location>
</feature>
<proteinExistence type="inferred from homology"/>
<name>A0A815ZMZ2_9BILA</name>
<feature type="transmembrane region" description="Helical" evidence="9">
    <location>
        <begin position="209"/>
        <end position="227"/>
    </location>
</feature>
<dbReference type="InterPro" id="IPR011527">
    <property type="entry name" value="ABC1_TM_dom"/>
</dbReference>
<reference evidence="11" key="1">
    <citation type="submission" date="2021-02" db="EMBL/GenBank/DDBJ databases">
        <authorList>
            <person name="Nowell W R."/>
        </authorList>
    </citation>
    <scope>NUCLEOTIDE SEQUENCE</scope>
</reference>
<dbReference type="PROSITE" id="PS50929">
    <property type="entry name" value="ABC_TM1F"/>
    <property type="match status" value="1"/>
</dbReference>
<evidence type="ECO:0000256" key="3">
    <source>
        <dbReference type="ARBA" id="ARBA00022448"/>
    </source>
</evidence>
<keyword evidence="6" id="KW-0067">ATP-binding</keyword>
<feature type="domain" description="ABC transmembrane type-1" evidence="10">
    <location>
        <begin position="93"/>
        <end position="259"/>
    </location>
</feature>
<keyword evidence="5" id="KW-0547">Nucleotide-binding</keyword>
<dbReference type="InterPro" id="IPR036640">
    <property type="entry name" value="ABC1_TM_sf"/>
</dbReference>
<dbReference type="GO" id="GO:0016020">
    <property type="term" value="C:membrane"/>
    <property type="evidence" value="ECO:0007669"/>
    <property type="project" value="UniProtKB-SubCell"/>
</dbReference>
<keyword evidence="13" id="KW-1185">Reference proteome</keyword>
<evidence type="ECO:0000313" key="13">
    <source>
        <dbReference type="Proteomes" id="UP000663829"/>
    </source>
</evidence>
<organism evidence="11 13">
    <name type="scientific">Didymodactylos carnosus</name>
    <dbReference type="NCBI Taxonomy" id="1234261"/>
    <lineage>
        <taxon>Eukaryota</taxon>
        <taxon>Metazoa</taxon>
        <taxon>Spiralia</taxon>
        <taxon>Gnathifera</taxon>
        <taxon>Rotifera</taxon>
        <taxon>Eurotatoria</taxon>
        <taxon>Bdelloidea</taxon>
        <taxon>Philodinida</taxon>
        <taxon>Philodinidae</taxon>
        <taxon>Didymodactylos</taxon>
    </lineage>
</organism>
<dbReference type="PANTHER" id="PTHR24223:SF456">
    <property type="entry name" value="MULTIDRUG RESISTANCE-ASSOCIATED PROTEIN LETHAL(2)03659"/>
    <property type="match status" value="1"/>
</dbReference>
<evidence type="ECO:0000313" key="11">
    <source>
        <dbReference type="EMBL" id="CAF1584918.1"/>
    </source>
</evidence>
<comment type="subcellular location">
    <subcellularLocation>
        <location evidence="1">Membrane</location>
        <topology evidence="1">Multi-pass membrane protein</topology>
    </subcellularLocation>
</comment>
<dbReference type="PANTHER" id="PTHR24223">
    <property type="entry name" value="ATP-BINDING CASSETTE SUB-FAMILY C"/>
    <property type="match status" value="1"/>
</dbReference>
<evidence type="ECO:0000256" key="1">
    <source>
        <dbReference type="ARBA" id="ARBA00004141"/>
    </source>
</evidence>
<accession>A0A815ZMZ2</accession>